<protein>
    <submittedName>
        <fullName evidence="1">Uncharacterized protein</fullName>
    </submittedName>
</protein>
<dbReference type="AlphaFoldDB" id="A0A2U1CD13"/>
<gene>
    <name evidence="1" type="ORF">C7373_10357</name>
</gene>
<comment type="caution">
    <text evidence="1">The sequence shown here is derived from an EMBL/GenBank/DDBJ whole genome shotgun (WGS) entry which is preliminary data.</text>
</comment>
<name>A0A2U1CD13_9FIRM</name>
<dbReference type="RefSeq" id="WP_306812352.1">
    <property type="nucleotide sequence ID" value="NZ_CP011524.1"/>
</dbReference>
<organism evidence="1 2">
    <name type="scientific">Intestinimonas butyriciproducens</name>
    <dbReference type="NCBI Taxonomy" id="1297617"/>
    <lineage>
        <taxon>Bacteria</taxon>
        <taxon>Bacillati</taxon>
        <taxon>Bacillota</taxon>
        <taxon>Clostridia</taxon>
        <taxon>Eubacteriales</taxon>
        <taxon>Intestinimonas</taxon>
    </lineage>
</organism>
<dbReference type="Proteomes" id="UP000245778">
    <property type="component" value="Unassembled WGS sequence"/>
</dbReference>
<dbReference type="EMBL" id="QEKK01000003">
    <property type="protein sequence ID" value="PVY58770.1"/>
    <property type="molecule type" value="Genomic_DNA"/>
</dbReference>
<sequence length="70" mass="8087">MGLPGVHIEVKRVERLNLGEAMAQAIRDAERFQDGAPALFHRRNRQPWLVTMCLQDWLSLYDCQKSDGFT</sequence>
<accession>A0A2U1CD13</accession>
<evidence type="ECO:0000313" key="2">
    <source>
        <dbReference type="Proteomes" id="UP000245778"/>
    </source>
</evidence>
<evidence type="ECO:0000313" key="1">
    <source>
        <dbReference type="EMBL" id="PVY58770.1"/>
    </source>
</evidence>
<dbReference type="GeneID" id="93230895"/>
<proteinExistence type="predicted"/>
<reference evidence="1 2" key="1">
    <citation type="submission" date="2018-04" db="EMBL/GenBank/DDBJ databases">
        <title>Genomic Encyclopedia of Type Strains, Phase IV (KMG-IV): sequencing the most valuable type-strain genomes for metagenomic binning, comparative biology and taxonomic classification.</title>
        <authorList>
            <person name="Goeker M."/>
        </authorList>
    </citation>
    <scope>NUCLEOTIDE SEQUENCE [LARGE SCALE GENOMIC DNA]</scope>
    <source>
        <strain evidence="1 2">DSM 26588</strain>
    </source>
</reference>